<feature type="transmembrane region" description="Helical" evidence="2">
    <location>
        <begin position="1417"/>
        <end position="1437"/>
    </location>
</feature>
<feature type="region of interest" description="Disordered" evidence="1">
    <location>
        <begin position="994"/>
        <end position="1016"/>
    </location>
</feature>
<feature type="transmembrane region" description="Helical" evidence="2">
    <location>
        <begin position="308"/>
        <end position="326"/>
    </location>
</feature>
<dbReference type="PANTHER" id="PTHR31600">
    <property type="entry name" value="TINY MACROCYSTS PROTEIN B-RELATED"/>
    <property type="match status" value="1"/>
</dbReference>
<feature type="transmembrane region" description="Helical" evidence="2">
    <location>
        <begin position="1826"/>
        <end position="1844"/>
    </location>
</feature>
<keyword evidence="5" id="KW-1185">Reference proteome</keyword>
<accession>A0A078AHA8</accession>
<name>A0A078AHA8_STYLE</name>
<dbReference type="Gene3D" id="3.30.450.20">
    <property type="entry name" value="PAS domain"/>
    <property type="match status" value="1"/>
</dbReference>
<keyword evidence="2" id="KW-0812">Transmembrane</keyword>
<feature type="transmembrane region" description="Helical" evidence="2">
    <location>
        <begin position="142"/>
        <end position="163"/>
    </location>
</feature>
<dbReference type="OrthoDB" id="297598at2759"/>
<feature type="transmembrane region" description="Helical" evidence="2">
    <location>
        <begin position="45"/>
        <end position="64"/>
    </location>
</feature>
<reference evidence="4 5" key="1">
    <citation type="submission" date="2014-06" db="EMBL/GenBank/DDBJ databases">
        <authorList>
            <person name="Swart Estienne"/>
        </authorList>
    </citation>
    <scope>NUCLEOTIDE SEQUENCE [LARGE SCALE GENOMIC DNA]</scope>
    <source>
        <strain evidence="4 5">130c</strain>
    </source>
</reference>
<proteinExistence type="predicted"/>
<feature type="compositionally biased region" description="Basic and acidic residues" evidence="1">
    <location>
        <begin position="1219"/>
        <end position="1228"/>
    </location>
</feature>
<evidence type="ECO:0000256" key="1">
    <source>
        <dbReference type="SAM" id="MobiDB-lite"/>
    </source>
</evidence>
<dbReference type="PANTHER" id="PTHR31600:SF2">
    <property type="entry name" value="GAMETE ENRICHED GENE 10 PROTEIN-RELATED"/>
    <property type="match status" value="1"/>
</dbReference>
<feature type="transmembrane region" description="Helical" evidence="2">
    <location>
        <begin position="99"/>
        <end position="121"/>
    </location>
</feature>
<organism evidence="4 5">
    <name type="scientific">Stylonychia lemnae</name>
    <name type="common">Ciliate</name>
    <dbReference type="NCBI Taxonomy" id="5949"/>
    <lineage>
        <taxon>Eukaryota</taxon>
        <taxon>Sar</taxon>
        <taxon>Alveolata</taxon>
        <taxon>Ciliophora</taxon>
        <taxon>Intramacronucleata</taxon>
        <taxon>Spirotrichea</taxon>
        <taxon>Stichotrichia</taxon>
        <taxon>Sporadotrichida</taxon>
        <taxon>Oxytrichidae</taxon>
        <taxon>Stylonychinae</taxon>
        <taxon>Stylonychia</taxon>
    </lineage>
</organism>
<feature type="transmembrane region" description="Helical" evidence="2">
    <location>
        <begin position="1290"/>
        <end position="1308"/>
    </location>
</feature>
<feature type="compositionally biased region" description="Acidic residues" evidence="1">
    <location>
        <begin position="1241"/>
        <end position="1255"/>
    </location>
</feature>
<dbReference type="SUPFAM" id="SSF55785">
    <property type="entry name" value="PYP-like sensor domain (PAS domain)"/>
    <property type="match status" value="1"/>
</dbReference>
<feature type="region of interest" description="Disordered" evidence="1">
    <location>
        <begin position="1"/>
        <end position="20"/>
    </location>
</feature>
<dbReference type="EMBL" id="CCKQ01010136">
    <property type="protein sequence ID" value="CDW81639.1"/>
    <property type="molecule type" value="Genomic_DNA"/>
</dbReference>
<feature type="transmembrane region" description="Helical" evidence="2">
    <location>
        <begin position="229"/>
        <end position="245"/>
    </location>
</feature>
<keyword evidence="2" id="KW-1133">Transmembrane helix</keyword>
<evidence type="ECO:0000256" key="2">
    <source>
        <dbReference type="SAM" id="Phobius"/>
    </source>
</evidence>
<feature type="compositionally biased region" description="Basic and acidic residues" evidence="1">
    <location>
        <begin position="1039"/>
        <end position="1059"/>
    </location>
</feature>
<feature type="compositionally biased region" description="Basic and acidic residues" evidence="1">
    <location>
        <begin position="10"/>
        <end position="20"/>
    </location>
</feature>
<dbReference type="OMA" id="RINDIWH"/>
<feature type="region of interest" description="Disordered" evidence="1">
    <location>
        <begin position="1039"/>
        <end position="1087"/>
    </location>
</feature>
<feature type="transmembrane region" description="Helical" evidence="2">
    <location>
        <begin position="183"/>
        <end position="208"/>
    </location>
</feature>
<evidence type="ECO:0000259" key="3">
    <source>
        <dbReference type="Pfam" id="PF25474"/>
    </source>
</evidence>
<feature type="region of interest" description="Disordered" evidence="1">
    <location>
        <begin position="1219"/>
        <end position="1259"/>
    </location>
</feature>
<dbReference type="InParanoid" id="A0A078AHA8"/>
<gene>
    <name evidence="4" type="primary">Contig2277.g2450</name>
    <name evidence="4" type="ORF">STYLEM_10662</name>
</gene>
<evidence type="ECO:0000313" key="5">
    <source>
        <dbReference type="Proteomes" id="UP000039865"/>
    </source>
</evidence>
<dbReference type="InterPro" id="IPR052994">
    <property type="entry name" value="Tiny_macrocysts_regulators"/>
</dbReference>
<feature type="transmembrane region" description="Helical" evidence="2">
    <location>
        <begin position="1491"/>
        <end position="1511"/>
    </location>
</feature>
<dbReference type="InterPro" id="IPR057352">
    <property type="entry name" value="TPR_TmcB/C"/>
</dbReference>
<protein>
    <submittedName>
        <fullName evidence="4">Pas domain s-box family protein</fullName>
    </submittedName>
</protein>
<feature type="transmembrane region" description="Helical" evidence="2">
    <location>
        <begin position="281"/>
        <end position="302"/>
    </location>
</feature>
<dbReference type="InterPro" id="IPR035965">
    <property type="entry name" value="PAS-like_dom_sf"/>
</dbReference>
<feature type="compositionally biased region" description="Acidic residues" evidence="1">
    <location>
        <begin position="1560"/>
        <end position="1578"/>
    </location>
</feature>
<feature type="region of interest" description="Disordered" evidence="1">
    <location>
        <begin position="1554"/>
        <end position="1597"/>
    </location>
</feature>
<feature type="compositionally biased region" description="Basic residues" evidence="1">
    <location>
        <begin position="1584"/>
        <end position="1597"/>
    </location>
</feature>
<keyword evidence="2" id="KW-0472">Membrane</keyword>
<feature type="domain" description="TmcB/TmcC TPR repeats" evidence="3">
    <location>
        <begin position="509"/>
        <end position="613"/>
    </location>
</feature>
<feature type="transmembrane region" description="Helical" evidence="2">
    <location>
        <begin position="1602"/>
        <end position="1626"/>
    </location>
</feature>
<sequence length="1893" mass="218968">MNQAIDSQEDENKKGENKRETFKQSVKRRLFQIYFELMRERNIDFIFAAVVLVISFIQIYGLLYNTKINFPFKDDLYSTICQLCDLIRIYPMLEGAMPVYFWIVAYTLIFILIIYIAQLFYIDYSIKIEKFYFIFPIKIMRYCSSFIFWVLMMPIIEIFISIFSCENGFHVVDDSLECWSGIHIFYCILFSLSLMGYVVVFMLISFFYNESRPYHTDAFARLDTNFETYMTLYKILIAIVGHFLYQERLHWLIITIHIGGSINFCKMYLKYLPYYNQRTSVLFGSCWFAYLWISLNILLTKALETVDYQGQTIVIIVGLVLIYPATRQIRDSKIQKKIFNKKHDKIKSEYELDIFIHKLYRLIIDQHVNEVDEMILLGLVHNHQSECLNNECPLNNAEELYLPLTDSQSDRRAIFSKDPILLYHLINSIYAEYAKSSNSTAVLHTTYAYFLFYQIGNIHTALLELNVAEKCDTNYQQKFTVYRAKRFIENYLVNKFGKNKDMAGKQTFAELDVTIVITFESLYAKLNKEIEKSANDHIEFWSHLDSQMVDLNVLHKLGLNIINNTKRINDIWHQLTRINPNYPKALQIYGNYLVQIKNDTQEGEDFLGQASAMGRPRSLDEHVNDFELMFAEDTAIVVISGNKDSQAKIMKTNNGITKLFGYNTFEVHGHEVNILMPPIIGVKHNYFLEQFFKTGKERVINADLSTFAMLRVGHIFSITLIVKPVPSLKNDIQYIGLIKPTNKDYDFILTDQYGRIDSISKGITSMLQLQATFFKENEIFIQVLCPQLCETEKIKGSKDHATKFELWQGVKDLTFIVPRNFSNLSQKSGSRGAAGVSAMSNIGNQMNNNDDDENIGGNRRGEPSFVGLKSPDHLKKVCNMFRNNDFKTAPHKYLATLKNNINYDNPEVYRGPIKTEIINRSHGNGYLQLKVYKILNPKRAGTTGDSDSARGVVNAYANKNVRVMIDEANRKMEELSSEDLEKRIQQMRSALESVKKGLRHPSAKQKPSNISTPGAYEEAEIQRFAREIRQLDEKLRQLRQREEQKQREEEQAIEDKASDSESGSNVGFGAQNKKGKQSFFGQQRQNNDVEEKDFLLNESANIDYERIKNQYPLRENANSHRNASDSTIRKGLNNDMSPSAINHHDISAVLQDDSMIQEKGLLQDYQTNVRGQNRVMINQNNDLYDEGDFAAKNMKEDDDKLDLLKDIRKKIDLKKKTISKKEEGKEGEEGAETNGEATAEGTDEGEDEKFLEEDTGSVASSTKSLMKHLRMLRNALYENYSPPSIRNLKFYVKIVFLALLIITIVWYIQSKNIYKQLKDNIENIHSSKNRMNSLTDIGADVRILSFINQGRVNKNRGNRDYEDFKRRDLITSSTLIQQAQNNLSNTYLRDVFKSSNNDKINPNDIQLIYNTPCAMPMFYYVDIWSAIMSVAVHALTIKDMPLKQITMNDTSVFFIITNSLNNILSAISDSTQAILDETENISNTVDKTLQILLYVASGSLFISICLIFPVATKVDKNKDELLRHFMLIDRDDVKRQLEKCRIFFNTMHDKEHVTQQNMGDMDDEDFKDEEGKDGEDNDPSNPNKAKKNQRQRSRKNKMHKKFSTNFISLLIKFLIVLTVLEGYFLLCYLRSITFLSVINNLIQESGTITMRQFSNNFLYQIMQEVLTTNGVAQVKNINSLTYIFTFLNQTIQEQEQFLKTHSNNAPYHSDQFNSFFDLLIYQNVCQAVYIQDSSTSTECGNFMGGILKKGLYSANVAYWDNMRSMATDFNNSVRDQKSIDSILNSDRLIQNENLKDIYFADSYSMLLTQLDLSILQSFDNKDKEDTILFAVYIVILFLLYFILWNKFIESTRHSLWVTKSMLAIIPLEIIQKVPKIKDFLLASSKNTLSAFKD</sequence>
<evidence type="ECO:0000313" key="4">
    <source>
        <dbReference type="EMBL" id="CDW81639.1"/>
    </source>
</evidence>
<dbReference type="Pfam" id="PF25474">
    <property type="entry name" value="TPR_TmcB"/>
    <property type="match status" value="1"/>
</dbReference>
<dbReference type="Proteomes" id="UP000039865">
    <property type="component" value="Unassembled WGS sequence"/>
</dbReference>